<dbReference type="Proteomes" id="UP000011087">
    <property type="component" value="Unassembled WGS sequence"/>
</dbReference>
<dbReference type="EnsemblProtists" id="EKX49356">
    <property type="protein sequence ID" value="EKX49356"/>
    <property type="gene ID" value="GUITHDRAFT_157415"/>
</dbReference>
<dbReference type="GeneID" id="17305998"/>
<organism evidence="7">
    <name type="scientific">Guillardia theta (strain CCMP2712)</name>
    <name type="common">Cryptophyte</name>
    <dbReference type="NCBI Taxonomy" id="905079"/>
    <lineage>
        <taxon>Eukaryota</taxon>
        <taxon>Cryptophyceae</taxon>
        <taxon>Pyrenomonadales</taxon>
        <taxon>Geminigeraceae</taxon>
        <taxon>Guillardia</taxon>
    </lineage>
</organism>
<dbReference type="RefSeq" id="XP_005836336.1">
    <property type="nucleotide sequence ID" value="XM_005836279.1"/>
</dbReference>
<evidence type="ECO:0000256" key="1">
    <source>
        <dbReference type="ARBA" id="ARBA00022801"/>
    </source>
</evidence>
<sequence length="343" mass="38675">MRAVANPCELVRSSTRLVCSRAAHVSLHKDKLRSMADRLAQDNRKRLASNPREEDGVGWDELNVHFVGREELMIQYLLVLDAINFCFWPSEGAWEYSDLSLCLRSALLKDDKAFSASRLAAMTEESFQVLLDGRTMPLMKERTRLLREVGEGLQQYDGEAANLVKSAGKSATVLISKVLDLFPGFRDQTKYKEEEVFFYKRAQIFVGDVWGSLRGRGLGEFDDISSLTMFADYRVPQLLHAEGVLSYSDALVAKISAGQIIEAGSEEEVELRAWSVQAVEQLAQMLREDHGLPHVRSIQVAADACGCGGMTSSEVDWILWEEGEQKHIEKLIAPHHRTWTTFY</sequence>
<comment type="function">
    <text evidence="6">Catalyzes the hydrolysis of queuosine 5'-phosphate, releasing the nucleobase queuine (q). Is required for salvage of queuine from exogenous queuosine (Q) that is imported and then converted to queuosine 5'-phosphate intracellularly.</text>
</comment>
<dbReference type="Pfam" id="PF10343">
    <property type="entry name" value="Q_salvage"/>
    <property type="match status" value="1"/>
</dbReference>
<comment type="similarity">
    <text evidence="2 6">Belongs to the QNG1 protein family.</text>
</comment>
<dbReference type="OMA" id="FSFWSEE"/>
<evidence type="ECO:0000256" key="6">
    <source>
        <dbReference type="RuleBase" id="RU365002"/>
    </source>
</evidence>
<accession>L1JLF9</accession>
<evidence type="ECO:0000256" key="2">
    <source>
        <dbReference type="ARBA" id="ARBA00035119"/>
    </source>
</evidence>
<dbReference type="KEGG" id="gtt:GUITHDRAFT_157415"/>
<proteinExistence type="inferred from homology"/>
<comment type="catalytic activity">
    <reaction evidence="5 6">
        <text>queuosine 5'-phosphate + H2O = queuine + D-ribose 5-phosphate</text>
        <dbReference type="Rhea" id="RHEA:75387"/>
        <dbReference type="ChEBI" id="CHEBI:15377"/>
        <dbReference type="ChEBI" id="CHEBI:17433"/>
        <dbReference type="ChEBI" id="CHEBI:78346"/>
        <dbReference type="ChEBI" id="CHEBI:194371"/>
    </reaction>
    <physiologicalReaction direction="left-to-right" evidence="5 6">
        <dbReference type="Rhea" id="RHEA:75388"/>
    </physiologicalReaction>
</comment>
<protein>
    <recommendedName>
        <fullName evidence="3 6">Queuosine 5'-phosphate N-glycosylase/hydrolase</fullName>
        <ecNumber evidence="6">3.2.2.-</ecNumber>
    </recommendedName>
    <alternativeName>
        <fullName evidence="4 6">Queuosine-nucleotide N-glycosylase/hydrolase</fullName>
    </alternativeName>
</protein>
<evidence type="ECO:0000256" key="5">
    <source>
        <dbReference type="ARBA" id="ARBA00048204"/>
    </source>
</evidence>
<dbReference type="AlphaFoldDB" id="L1JLF9"/>
<dbReference type="PANTHER" id="PTHR21314:SF0">
    <property type="entry name" value="QUEUOSINE 5'-PHOSPHATE N-GLYCOSYLASE_HYDROLASE"/>
    <property type="match status" value="1"/>
</dbReference>
<keyword evidence="1 6" id="KW-0378">Hydrolase</keyword>
<evidence type="ECO:0000313" key="7">
    <source>
        <dbReference type="EMBL" id="EKX49356.1"/>
    </source>
</evidence>
<dbReference type="eggNOG" id="KOG2524">
    <property type="taxonomic scope" value="Eukaryota"/>
</dbReference>
<dbReference type="InterPro" id="IPR019438">
    <property type="entry name" value="Q_salvage"/>
</dbReference>
<dbReference type="EC" id="3.2.2.-" evidence="6"/>
<gene>
    <name evidence="7" type="ORF">GUITHDRAFT_157415</name>
</gene>
<evidence type="ECO:0000313" key="8">
    <source>
        <dbReference type="EnsemblProtists" id="EKX49356"/>
    </source>
</evidence>
<dbReference type="PaxDb" id="55529-EKX49356"/>
<evidence type="ECO:0000256" key="4">
    <source>
        <dbReference type="ARBA" id="ARBA00035393"/>
    </source>
</evidence>
<dbReference type="GO" id="GO:0016787">
    <property type="term" value="F:hydrolase activity"/>
    <property type="evidence" value="ECO:0007669"/>
    <property type="project" value="UniProtKB-KW"/>
</dbReference>
<name>L1JLF9_GUITC</name>
<evidence type="ECO:0000256" key="3">
    <source>
        <dbReference type="ARBA" id="ARBA00035306"/>
    </source>
</evidence>
<reference evidence="8" key="3">
    <citation type="submission" date="2016-03" db="UniProtKB">
        <authorList>
            <consortium name="EnsemblProtists"/>
        </authorList>
    </citation>
    <scope>IDENTIFICATION</scope>
</reference>
<dbReference type="EMBL" id="JH992982">
    <property type="protein sequence ID" value="EKX49356.1"/>
    <property type="molecule type" value="Genomic_DNA"/>
</dbReference>
<dbReference type="OrthoDB" id="416777at2759"/>
<dbReference type="HOGENOM" id="CLU_036001_1_0_1"/>
<evidence type="ECO:0000313" key="9">
    <source>
        <dbReference type="Proteomes" id="UP000011087"/>
    </source>
</evidence>
<dbReference type="GO" id="GO:0006400">
    <property type="term" value="P:tRNA modification"/>
    <property type="evidence" value="ECO:0007669"/>
    <property type="project" value="TreeGrafter"/>
</dbReference>
<reference evidence="7 9" key="1">
    <citation type="journal article" date="2012" name="Nature">
        <title>Algal genomes reveal evolutionary mosaicism and the fate of nucleomorphs.</title>
        <authorList>
            <consortium name="DOE Joint Genome Institute"/>
            <person name="Curtis B.A."/>
            <person name="Tanifuji G."/>
            <person name="Burki F."/>
            <person name="Gruber A."/>
            <person name="Irimia M."/>
            <person name="Maruyama S."/>
            <person name="Arias M.C."/>
            <person name="Ball S.G."/>
            <person name="Gile G.H."/>
            <person name="Hirakawa Y."/>
            <person name="Hopkins J.F."/>
            <person name="Kuo A."/>
            <person name="Rensing S.A."/>
            <person name="Schmutz J."/>
            <person name="Symeonidi A."/>
            <person name="Elias M."/>
            <person name="Eveleigh R.J."/>
            <person name="Herman E.K."/>
            <person name="Klute M.J."/>
            <person name="Nakayama T."/>
            <person name="Obornik M."/>
            <person name="Reyes-Prieto A."/>
            <person name="Armbrust E.V."/>
            <person name="Aves S.J."/>
            <person name="Beiko R.G."/>
            <person name="Coutinho P."/>
            <person name="Dacks J.B."/>
            <person name="Durnford D.G."/>
            <person name="Fast N.M."/>
            <person name="Green B.R."/>
            <person name="Grisdale C.J."/>
            <person name="Hempel F."/>
            <person name="Henrissat B."/>
            <person name="Hoppner M.P."/>
            <person name="Ishida K."/>
            <person name="Kim E."/>
            <person name="Koreny L."/>
            <person name="Kroth P.G."/>
            <person name="Liu Y."/>
            <person name="Malik S.B."/>
            <person name="Maier U.G."/>
            <person name="McRose D."/>
            <person name="Mock T."/>
            <person name="Neilson J.A."/>
            <person name="Onodera N.T."/>
            <person name="Poole A.M."/>
            <person name="Pritham E.J."/>
            <person name="Richards T.A."/>
            <person name="Rocap G."/>
            <person name="Roy S.W."/>
            <person name="Sarai C."/>
            <person name="Schaack S."/>
            <person name="Shirato S."/>
            <person name="Slamovits C.H."/>
            <person name="Spencer D.F."/>
            <person name="Suzuki S."/>
            <person name="Worden A.Z."/>
            <person name="Zauner S."/>
            <person name="Barry K."/>
            <person name="Bell C."/>
            <person name="Bharti A.K."/>
            <person name="Crow J.A."/>
            <person name="Grimwood J."/>
            <person name="Kramer R."/>
            <person name="Lindquist E."/>
            <person name="Lucas S."/>
            <person name="Salamov A."/>
            <person name="McFadden G.I."/>
            <person name="Lane C.E."/>
            <person name="Keeling P.J."/>
            <person name="Gray M.W."/>
            <person name="Grigoriev I.V."/>
            <person name="Archibald J.M."/>
        </authorList>
    </citation>
    <scope>NUCLEOTIDE SEQUENCE</scope>
    <source>
        <strain evidence="7 9">CCMP2712</strain>
    </source>
</reference>
<reference evidence="9" key="2">
    <citation type="submission" date="2012-11" db="EMBL/GenBank/DDBJ databases">
        <authorList>
            <person name="Kuo A."/>
            <person name="Curtis B.A."/>
            <person name="Tanifuji G."/>
            <person name="Burki F."/>
            <person name="Gruber A."/>
            <person name="Irimia M."/>
            <person name="Maruyama S."/>
            <person name="Arias M.C."/>
            <person name="Ball S.G."/>
            <person name="Gile G.H."/>
            <person name="Hirakawa Y."/>
            <person name="Hopkins J.F."/>
            <person name="Rensing S.A."/>
            <person name="Schmutz J."/>
            <person name="Symeonidi A."/>
            <person name="Elias M."/>
            <person name="Eveleigh R.J."/>
            <person name="Herman E.K."/>
            <person name="Klute M.J."/>
            <person name="Nakayama T."/>
            <person name="Obornik M."/>
            <person name="Reyes-Prieto A."/>
            <person name="Armbrust E.V."/>
            <person name="Aves S.J."/>
            <person name="Beiko R.G."/>
            <person name="Coutinho P."/>
            <person name="Dacks J.B."/>
            <person name="Durnford D.G."/>
            <person name="Fast N.M."/>
            <person name="Green B.R."/>
            <person name="Grisdale C."/>
            <person name="Hempe F."/>
            <person name="Henrissat B."/>
            <person name="Hoppner M.P."/>
            <person name="Ishida K.-I."/>
            <person name="Kim E."/>
            <person name="Koreny L."/>
            <person name="Kroth P.G."/>
            <person name="Liu Y."/>
            <person name="Malik S.-B."/>
            <person name="Maier U.G."/>
            <person name="McRose D."/>
            <person name="Mock T."/>
            <person name="Neilson J.A."/>
            <person name="Onodera N.T."/>
            <person name="Poole A.M."/>
            <person name="Pritham E.J."/>
            <person name="Richards T.A."/>
            <person name="Rocap G."/>
            <person name="Roy S.W."/>
            <person name="Sarai C."/>
            <person name="Schaack S."/>
            <person name="Shirato S."/>
            <person name="Slamovits C.H."/>
            <person name="Spencer D.F."/>
            <person name="Suzuki S."/>
            <person name="Worden A.Z."/>
            <person name="Zauner S."/>
            <person name="Barry K."/>
            <person name="Bell C."/>
            <person name="Bharti A.K."/>
            <person name="Crow J.A."/>
            <person name="Grimwood J."/>
            <person name="Kramer R."/>
            <person name="Lindquist E."/>
            <person name="Lucas S."/>
            <person name="Salamov A."/>
            <person name="McFadden G.I."/>
            <person name="Lane C.E."/>
            <person name="Keeling P.J."/>
            <person name="Gray M.W."/>
            <person name="Grigoriev I.V."/>
            <person name="Archibald J.M."/>
        </authorList>
    </citation>
    <scope>NUCLEOTIDE SEQUENCE</scope>
    <source>
        <strain evidence="9">CCMP2712</strain>
    </source>
</reference>
<keyword evidence="9" id="KW-1185">Reference proteome</keyword>
<dbReference type="PANTHER" id="PTHR21314">
    <property type="entry name" value="QUEUOSINE 5'-PHOSPHATE N-GLYCOSYLASE_HYDROLASE-RELATED"/>
    <property type="match status" value="1"/>
</dbReference>